<dbReference type="PIRSF" id="PIRSF005902">
    <property type="entry name" value="DNase_TatD"/>
    <property type="match status" value="1"/>
</dbReference>
<gene>
    <name evidence="3" type="ORF">LCGC14_1166990</name>
</gene>
<evidence type="ECO:0000256" key="2">
    <source>
        <dbReference type="ARBA" id="ARBA00022801"/>
    </source>
</evidence>
<sequence>MAHTLVDSHAHLDMEEFDEDRDQVVQRAFREGIKSILCPADLTDPKSIQKTFDLTEKYESFIAAAGVHPHQAKYFTPSHTQRIEELAGDKKIKAVGEIGLDFHYDFSPRQKQEEVFRHQLSAAQKLELPVVVHSRNSGKEVAEAIKEEHFSKGGILHCFTEDWTLAKQMMDHNFLISFSGILTFPKAHPLREIAKKIPLEKLLVETDSPYLVPFPLKGKKKRNEPAHVIETAKVLAGIKKISLDKLARATSKNFESLFMFEIKNPRC</sequence>
<dbReference type="PROSITE" id="PS01137">
    <property type="entry name" value="TATD_1"/>
    <property type="match status" value="1"/>
</dbReference>
<evidence type="ECO:0000313" key="3">
    <source>
        <dbReference type="EMBL" id="KKM97540.1"/>
    </source>
</evidence>
<dbReference type="GO" id="GO:0046872">
    <property type="term" value="F:metal ion binding"/>
    <property type="evidence" value="ECO:0007669"/>
    <property type="project" value="UniProtKB-KW"/>
</dbReference>
<name>A0A0F9P924_9ZZZZ</name>
<dbReference type="InterPro" id="IPR018228">
    <property type="entry name" value="DNase_TatD-rel_CS"/>
</dbReference>
<keyword evidence="1" id="KW-0479">Metal-binding</keyword>
<keyword evidence="2" id="KW-0378">Hydrolase</keyword>
<dbReference type="Pfam" id="PF01026">
    <property type="entry name" value="TatD_DNase"/>
    <property type="match status" value="1"/>
</dbReference>
<organism evidence="3">
    <name type="scientific">marine sediment metagenome</name>
    <dbReference type="NCBI Taxonomy" id="412755"/>
    <lineage>
        <taxon>unclassified sequences</taxon>
        <taxon>metagenomes</taxon>
        <taxon>ecological metagenomes</taxon>
    </lineage>
</organism>
<dbReference type="NCBIfam" id="TIGR00010">
    <property type="entry name" value="YchF/TatD family DNA exonuclease"/>
    <property type="match status" value="1"/>
</dbReference>
<reference evidence="3" key="1">
    <citation type="journal article" date="2015" name="Nature">
        <title>Complex archaea that bridge the gap between prokaryotes and eukaryotes.</title>
        <authorList>
            <person name="Spang A."/>
            <person name="Saw J.H."/>
            <person name="Jorgensen S.L."/>
            <person name="Zaremba-Niedzwiedzka K."/>
            <person name="Martijn J."/>
            <person name="Lind A.E."/>
            <person name="van Eijk R."/>
            <person name="Schleper C."/>
            <person name="Guy L."/>
            <person name="Ettema T.J."/>
        </authorList>
    </citation>
    <scope>NUCLEOTIDE SEQUENCE</scope>
</reference>
<dbReference type="FunFam" id="3.20.20.140:FF:000005">
    <property type="entry name" value="TatD family hydrolase"/>
    <property type="match status" value="1"/>
</dbReference>
<dbReference type="InterPro" id="IPR015991">
    <property type="entry name" value="TatD/YcfH-like"/>
</dbReference>
<proteinExistence type="predicted"/>
<evidence type="ECO:0000256" key="1">
    <source>
        <dbReference type="ARBA" id="ARBA00022723"/>
    </source>
</evidence>
<dbReference type="AlphaFoldDB" id="A0A0F9P924"/>
<dbReference type="InterPro" id="IPR001130">
    <property type="entry name" value="TatD-like"/>
</dbReference>
<dbReference type="PANTHER" id="PTHR46124">
    <property type="entry name" value="D-AMINOACYL-TRNA DEACYLASE"/>
    <property type="match status" value="1"/>
</dbReference>
<comment type="caution">
    <text evidence="3">The sequence shown here is derived from an EMBL/GenBank/DDBJ whole genome shotgun (WGS) entry which is preliminary data.</text>
</comment>
<dbReference type="GO" id="GO:0004536">
    <property type="term" value="F:DNA nuclease activity"/>
    <property type="evidence" value="ECO:0007669"/>
    <property type="project" value="InterPro"/>
</dbReference>
<accession>A0A0F9P924</accession>
<dbReference type="PANTHER" id="PTHR46124:SF2">
    <property type="entry name" value="D-AMINOACYL-TRNA DEACYLASE"/>
    <property type="match status" value="1"/>
</dbReference>
<dbReference type="EMBL" id="LAZR01005736">
    <property type="protein sequence ID" value="KKM97540.1"/>
    <property type="molecule type" value="Genomic_DNA"/>
</dbReference>
<dbReference type="SUPFAM" id="SSF51556">
    <property type="entry name" value="Metallo-dependent hydrolases"/>
    <property type="match status" value="1"/>
</dbReference>
<dbReference type="Gene3D" id="3.20.20.140">
    <property type="entry name" value="Metal-dependent hydrolases"/>
    <property type="match status" value="1"/>
</dbReference>
<dbReference type="GO" id="GO:0016788">
    <property type="term" value="F:hydrolase activity, acting on ester bonds"/>
    <property type="evidence" value="ECO:0007669"/>
    <property type="project" value="InterPro"/>
</dbReference>
<protein>
    <submittedName>
        <fullName evidence="3">Uncharacterized protein</fullName>
    </submittedName>
</protein>
<dbReference type="CDD" id="cd01310">
    <property type="entry name" value="TatD_DNAse"/>
    <property type="match status" value="1"/>
</dbReference>
<dbReference type="InterPro" id="IPR032466">
    <property type="entry name" value="Metal_Hydrolase"/>
</dbReference>